<dbReference type="PROSITE" id="PS01327">
    <property type="entry name" value="MSCL"/>
    <property type="match status" value="1"/>
</dbReference>
<organism evidence="11 12">
    <name type="scientific">Myceligenerans xiligouense</name>
    <dbReference type="NCBI Taxonomy" id="253184"/>
    <lineage>
        <taxon>Bacteria</taxon>
        <taxon>Bacillati</taxon>
        <taxon>Actinomycetota</taxon>
        <taxon>Actinomycetes</taxon>
        <taxon>Micrococcales</taxon>
        <taxon>Promicromonosporaceae</taxon>
        <taxon>Myceligenerans</taxon>
    </lineage>
</organism>
<sequence length="139" mass="15447">MRTMLNGFKDFIMRGNVLDLAIGIIIGGAFTAIVTALTGSILMPLVAWIFGAPNVESFAVDLPSLRNGEPTEFPIGLLLQSVLDFLFIAVALYFFVVLPITKMMAMRKTPEEEIEETLEKDVELLTEIRDLLRAQVTTR</sequence>
<keyword evidence="3 10" id="KW-0813">Transport</keyword>
<evidence type="ECO:0000256" key="7">
    <source>
        <dbReference type="ARBA" id="ARBA00023065"/>
    </source>
</evidence>
<dbReference type="InterPro" id="IPR001185">
    <property type="entry name" value="MS_channel"/>
</dbReference>
<feature type="transmembrane region" description="Helical" evidence="10">
    <location>
        <begin position="20"/>
        <end position="53"/>
    </location>
</feature>
<evidence type="ECO:0000313" key="12">
    <source>
        <dbReference type="Proteomes" id="UP000280501"/>
    </source>
</evidence>
<evidence type="ECO:0000313" key="11">
    <source>
        <dbReference type="EMBL" id="RPF19886.1"/>
    </source>
</evidence>
<evidence type="ECO:0000256" key="9">
    <source>
        <dbReference type="ARBA" id="ARBA00023303"/>
    </source>
</evidence>
<name>A0A3N4YKD5_9MICO</name>
<gene>
    <name evidence="10" type="primary">mscL</name>
    <name evidence="11" type="ORF">EDD34_0454</name>
</gene>
<keyword evidence="6 10" id="KW-1133">Transmembrane helix</keyword>
<proteinExistence type="inferred from homology"/>
<keyword evidence="12" id="KW-1185">Reference proteome</keyword>
<keyword evidence="8 10" id="KW-0472">Membrane</keyword>
<comment type="function">
    <text evidence="10">Channel that opens in response to stretch forces in the membrane lipid bilayer. May participate in the regulation of osmotic pressure changes within the cell.</text>
</comment>
<dbReference type="GO" id="GO:0008381">
    <property type="term" value="F:mechanosensitive monoatomic ion channel activity"/>
    <property type="evidence" value="ECO:0007669"/>
    <property type="project" value="UniProtKB-UniRule"/>
</dbReference>
<dbReference type="NCBIfam" id="TIGR00220">
    <property type="entry name" value="mscL"/>
    <property type="match status" value="1"/>
</dbReference>
<dbReference type="Proteomes" id="UP000280501">
    <property type="component" value="Unassembled WGS sequence"/>
</dbReference>
<evidence type="ECO:0000256" key="3">
    <source>
        <dbReference type="ARBA" id="ARBA00022448"/>
    </source>
</evidence>
<evidence type="ECO:0000256" key="6">
    <source>
        <dbReference type="ARBA" id="ARBA00022989"/>
    </source>
</evidence>
<dbReference type="InterPro" id="IPR019823">
    <property type="entry name" value="Mechanosensitive_channel_CS"/>
</dbReference>
<protein>
    <recommendedName>
        <fullName evidence="10">Large-conductance mechanosensitive channel</fullName>
    </recommendedName>
</protein>
<keyword evidence="4 10" id="KW-1003">Cell membrane</keyword>
<dbReference type="EMBL" id="RKQZ01000001">
    <property type="protein sequence ID" value="RPF19886.1"/>
    <property type="molecule type" value="Genomic_DNA"/>
</dbReference>
<dbReference type="InterPro" id="IPR037673">
    <property type="entry name" value="MSC/AndL"/>
</dbReference>
<dbReference type="PANTHER" id="PTHR30266:SF2">
    <property type="entry name" value="LARGE-CONDUCTANCE MECHANOSENSITIVE CHANNEL"/>
    <property type="match status" value="1"/>
</dbReference>
<comment type="subunit">
    <text evidence="10">Homopentamer.</text>
</comment>
<dbReference type="AlphaFoldDB" id="A0A3N4YKD5"/>
<dbReference type="Pfam" id="PF01741">
    <property type="entry name" value="MscL"/>
    <property type="match status" value="1"/>
</dbReference>
<evidence type="ECO:0000256" key="5">
    <source>
        <dbReference type="ARBA" id="ARBA00022692"/>
    </source>
</evidence>
<comment type="caution">
    <text evidence="11">The sequence shown here is derived from an EMBL/GenBank/DDBJ whole genome shotgun (WGS) entry which is preliminary data.</text>
</comment>
<dbReference type="HAMAP" id="MF_00115">
    <property type="entry name" value="MscL"/>
    <property type="match status" value="1"/>
</dbReference>
<dbReference type="SUPFAM" id="SSF81330">
    <property type="entry name" value="Gated mechanosensitive channel"/>
    <property type="match status" value="1"/>
</dbReference>
<evidence type="ECO:0000256" key="2">
    <source>
        <dbReference type="ARBA" id="ARBA00007254"/>
    </source>
</evidence>
<feature type="transmembrane region" description="Helical" evidence="10">
    <location>
        <begin position="73"/>
        <end position="98"/>
    </location>
</feature>
<evidence type="ECO:0000256" key="10">
    <source>
        <dbReference type="HAMAP-Rule" id="MF_00115"/>
    </source>
</evidence>
<keyword evidence="9 10" id="KW-0407">Ion channel</keyword>
<keyword evidence="5 10" id="KW-0812">Transmembrane</keyword>
<dbReference type="PANTHER" id="PTHR30266">
    <property type="entry name" value="MECHANOSENSITIVE CHANNEL MSCL"/>
    <property type="match status" value="1"/>
</dbReference>
<dbReference type="PRINTS" id="PR01264">
    <property type="entry name" value="MECHCHANNEL"/>
</dbReference>
<accession>A0A3N4YKD5</accession>
<comment type="subcellular location">
    <subcellularLocation>
        <location evidence="1 10">Cell membrane</location>
        <topology evidence="1 10">Multi-pass membrane protein</topology>
    </subcellularLocation>
</comment>
<evidence type="ECO:0000256" key="1">
    <source>
        <dbReference type="ARBA" id="ARBA00004651"/>
    </source>
</evidence>
<dbReference type="Gene3D" id="1.10.1200.120">
    <property type="entry name" value="Large-conductance mechanosensitive channel, MscL, domain 1"/>
    <property type="match status" value="1"/>
</dbReference>
<keyword evidence="7 10" id="KW-0406">Ion transport</keyword>
<dbReference type="GO" id="GO:0005886">
    <property type="term" value="C:plasma membrane"/>
    <property type="evidence" value="ECO:0007669"/>
    <property type="project" value="UniProtKB-SubCell"/>
</dbReference>
<reference evidence="11 12" key="1">
    <citation type="submission" date="2018-11" db="EMBL/GenBank/DDBJ databases">
        <title>Sequencing the genomes of 1000 actinobacteria strains.</title>
        <authorList>
            <person name="Klenk H.-P."/>
        </authorList>
    </citation>
    <scope>NUCLEOTIDE SEQUENCE [LARGE SCALE GENOMIC DNA]</scope>
    <source>
        <strain evidence="11 12">DSM 15700</strain>
    </source>
</reference>
<dbReference type="InterPro" id="IPR036019">
    <property type="entry name" value="MscL_channel"/>
</dbReference>
<evidence type="ECO:0000256" key="4">
    <source>
        <dbReference type="ARBA" id="ARBA00022475"/>
    </source>
</evidence>
<evidence type="ECO:0000256" key="8">
    <source>
        <dbReference type="ARBA" id="ARBA00023136"/>
    </source>
</evidence>
<comment type="similarity">
    <text evidence="2 10">Belongs to the MscL family.</text>
</comment>